<keyword evidence="1" id="KW-0560">Oxidoreductase</keyword>
<dbReference type="EMBL" id="CP034207">
    <property type="protein sequence ID" value="QBZ61627.1"/>
    <property type="molecule type" value="Genomic_DNA"/>
</dbReference>
<evidence type="ECO:0000313" key="2">
    <source>
        <dbReference type="EMBL" id="QBZ61627.1"/>
    </source>
</evidence>
<dbReference type="InterPro" id="IPR023210">
    <property type="entry name" value="NADP_OxRdtase_dom"/>
</dbReference>
<reference evidence="2 3" key="1">
    <citation type="journal article" date="2019" name="Mol. Biol. Evol.">
        <title>Blast fungal genomes show frequent chromosomal changes, gene gains and losses, and effector gene turnover.</title>
        <authorList>
            <person name="Gomez Luciano L.B."/>
            <person name="Jason Tsai I."/>
            <person name="Chuma I."/>
            <person name="Tosa Y."/>
            <person name="Chen Y.H."/>
            <person name="Li J.Y."/>
            <person name="Li M.Y."/>
            <person name="Jade Lu M.Y."/>
            <person name="Nakayashiki H."/>
            <person name="Li W.H."/>
        </authorList>
    </citation>
    <scope>NUCLEOTIDE SEQUENCE [LARGE SCALE GENOMIC DNA]</scope>
    <source>
        <strain evidence="2">MZ5-1-6</strain>
    </source>
</reference>
<name>A0A4P7NI02_PYROR</name>
<dbReference type="SUPFAM" id="SSF51430">
    <property type="entry name" value="NAD(P)-linked oxidoreductase"/>
    <property type="match status" value="1"/>
</dbReference>
<proteinExistence type="predicted"/>
<dbReference type="GO" id="GO:0016491">
    <property type="term" value="F:oxidoreductase activity"/>
    <property type="evidence" value="ECO:0007669"/>
    <property type="project" value="UniProtKB-KW"/>
</dbReference>
<dbReference type="InterPro" id="IPR050523">
    <property type="entry name" value="AKR_Detox_Biosynth"/>
</dbReference>
<protein>
    <submittedName>
        <fullName evidence="2">Uncharacterized protein</fullName>
    </submittedName>
</protein>
<dbReference type="Pfam" id="PF00248">
    <property type="entry name" value="Aldo_ket_red"/>
    <property type="match status" value="1"/>
</dbReference>
<dbReference type="CDD" id="cd19075">
    <property type="entry name" value="AKR_AKR7A1-5"/>
    <property type="match status" value="1"/>
</dbReference>
<organism evidence="2 3">
    <name type="scientific">Pyricularia oryzae</name>
    <name type="common">Rice blast fungus</name>
    <name type="synonym">Magnaporthe oryzae</name>
    <dbReference type="NCBI Taxonomy" id="318829"/>
    <lineage>
        <taxon>Eukaryota</taxon>
        <taxon>Fungi</taxon>
        <taxon>Dikarya</taxon>
        <taxon>Ascomycota</taxon>
        <taxon>Pezizomycotina</taxon>
        <taxon>Sordariomycetes</taxon>
        <taxon>Sordariomycetidae</taxon>
        <taxon>Magnaporthales</taxon>
        <taxon>Pyriculariaceae</taxon>
        <taxon>Pyricularia</taxon>
    </lineage>
</organism>
<evidence type="ECO:0000256" key="1">
    <source>
        <dbReference type="ARBA" id="ARBA00023002"/>
    </source>
</evidence>
<dbReference type="InterPro" id="IPR036812">
    <property type="entry name" value="NAD(P)_OxRdtase_dom_sf"/>
</dbReference>
<evidence type="ECO:0000313" key="3">
    <source>
        <dbReference type="Proteomes" id="UP000294847"/>
    </source>
</evidence>
<dbReference type="Proteomes" id="UP000294847">
    <property type="component" value="Chromosome 4"/>
</dbReference>
<dbReference type="PANTHER" id="PTHR43364:SF4">
    <property type="entry name" value="NAD(P)-LINKED OXIDOREDUCTASE SUPERFAMILY PROTEIN"/>
    <property type="match status" value="1"/>
</dbReference>
<sequence length="323" mass="34981">MSPKSPTIILGTHSIGDSKADPGSSSFDDAASVRKLLDAFRARGYTHLDTARDYSPTAPGASESRLGAAGAARTFAIHTKVHSAGAGDHEAARLERSIAQSLAALQTDSVETMFLHFPDRATPFRETARAMSDAVRRGCFARYGLSNYSADEVRRFLGVCDEDGLVRPSVYEGHYNCVVRGGENELLPLLRENNMAFYAYSPAAGGLFSGHSESSGRWQSDNFIGKVYSYLYRQPPVQIAAATILDLAESHQITGHAAALRWTAFHSRLDGGRGDAVIFGVSKIEQLDKTLDALEAGPLPQDLVEEIDALYDMLEGAEPPYHL</sequence>
<dbReference type="AlphaFoldDB" id="A0A4P7NI02"/>
<dbReference type="PANTHER" id="PTHR43364">
    <property type="entry name" value="NADH-SPECIFIC METHYLGLYOXAL REDUCTASE-RELATED"/>
    <property type="match status" value="1"/>
</dbReference>
<accession>A0A4P7NI02</accession>
<gene>
    <name evidence="2" type="ORF">PoMZ_08581</name>
</gene>
<dbReference type="Gene3D" id="3.20.20.100">
    <property type="entry name" value="NADP-dependent oxidoreductase domain"/>
    <property type="match status" value="1"/>
</dbReference>